<evidence type="ECO:0000313" key="3">
    <source>
        <dbReference type="EMBL" id="KTD16570.1"/>
    </source>
</evidence>
<dbReference type="GO" id="GO:0004674">
    <property type="term" value="F:protein serine/threonine kinase activity"/>
    <property type="evidence" value="ECO:0007669"/>
    <property type="project" value="InterPro"/>
</dbReference>
<gene>
    <name evidence="3" type="ORF">Ljor_0876</name>
</gene>
<dbReference type="RefSeq" id="WP_058470412.1">
    <property type="nucleotide sequence ID" value="NZ_CAAAIC010000002.1"/>
</dbReference>
<organism evidence="3 4">
    <name type="scientific">Legionella jordanis</name>
    <dbReference type="NCBI Taxonomy" id="456"/>
    <lineage>
        <taxon>Bacteria</taxon>
        <taxon>Pseudomonadati</taxon>
        <taxon>Pseudomonadota</taxon>
        <taxon>Gammaproteobacteria</taxon>
        <taxon>Legionellales</taxon>
        <taxon>Legionellaceae</taxon>
        <taxon>Legionella</taxon>
    </lineage>
</organism>
<evidence type="ECO:0000259" key="2">
    <source>
        <dbReference type="PROSITE" id="PS50011"/>
    </source>
</evidence>
<dbReference type="SUPFAM" id="SSF56112">
    <property type="entry name" value="Protein kinase-like (PK-like)"/>
    <property type="match status" value="1"/>
</dbReference>
<dbReference type="AlphaFoldDB" id="A0A0W0V8Z1"/>
<dbReference type="InterPro" id="IPR045269">
    <property type="entry name" value="Atg1-like"/>
</dbReference>
<dbReference type="Proteomes" id="UP000055035">
    <property type="component" value="Unassembled WGS sequence"/>
</dbReference>
<sequence length="463" mass="51401">MGTASKPSNTEQLDKKSSKQAKHSSKTTISFQDQQELKSYEVLHKLGKGAWGKVVKAKNVKTGTLKAIKIQKIDTKASDSKEIEASIKKEAKVGAHAGYTKALFFADSKKNPDRKKAYMVNEFYPGKDLKKLIQKKKYSSQEFLIIMRGIFSEMQRLHKLGIIHGDIKPANFIINKDLTVRAVDYGFASLDGDNAEESCGTPLYSAIELFTGVATNPVSDIYSVGITVAEGLNQVKREQLIVDNQETQIVRLRPNENLEKSLAQSCPQLSSKQVKILTEMIQKMTKQSPSQRLKPAQFAQMLATYDKEILQIPAVPQIIKNAAQLIDDIILMLEDRAQKAGPAEQKAIMKSLGSAQMSCDPKELKSPKNLYALKDKIAQASKEDCENFNFAREIMGDLRHIAKHRLSGNKFTASTATKVGDAFKKLVNRILPIEPWSNLSVSGSVAAARELVEERVQSNFKIG</sequence>
<feature type="domain" description="Protein kinase" evidence="2">
    <location>
        <begin position="40"/>
        <end position="310"/>
    </location>
</feature>
<dbReference type="Pfam" id="PF00069">
    <property type="entry name" value="Pkinase"/>
    <property type="match status" value="1"/>
</dbReference>
<dbReference type="InterPro" id="IPR000719">
    <property type="entry name" value="Prot_kinase_dom"/>
</dbReference>
<feature type="compositionally biased region" description="Polar residues" evidence="1">
    <location>
        <begin position="1"/>
        <end position="11"/>
    </location>
</feature>
<dbReference type="PATRIC" id="fig|456.5.peg.931"/>
<keyword evidence="4" id="KW-1185">Reference proteome</keyword>
<dbReference type="PROSITE" id="PS00108">
    <property type="entry name" value="PROTEIN_KINASE_ST"/>
    <property type="match status" value="1"/>
</dbReference>
<dbReference type="PROSITE" id="PS50011">
    <property type="entry name" value="PROTEIN_KINASE_DOM"/>
    <property type="match status" value="1"/>
</dbReference>
<dbReference type="PANTHER" id="PTHR24348">
    <property type="entry name" value="SERINE/THREONINE-PROTEIN KINASE UNC-51-RELATED"/>
    <property type="match status" value="1"/>
</dbReference>
<accession>A0A0W0V8Z1</accession>
<dbReference type="Gene3D" id="1.10.510.10">
    <property type="entry name" value="Transferase(Phosphotransferase) domain 1"/>
    <property type="match status" value="1"/>
</dbReference>
<name>A0A0W0V8Z1_9GAMM</name>
<proteinExistence type="predicted"/>
<feature type="region of interest" description="Disordered" evidence="1">
    <location>
        <begin position="1"/>
        <end position="30"/>
    </location>
</feature>
<dbReference type="InterPro" id="IPR011009">
    <property type="entry name" value="Kinase-like_dom_sf"/>
</dbReference>
<dbReference type="STRING" id="456.Ljor_0876"/>
<dbReference type="GO" id="GO:0005524">
    <property type="term" value="F:ATP binding"/>
    <property type="evidence" value="ECO:0007669"/>
    <property type="project" value="InterPro"/>
</dbReference>
<comment type="caution">
    <text evidence="3">The sequence shown here is derived from an EMBL/GenBank/DDBJ whole genome shotgun (WGS) entry which is preliminary data.</text>
</comment>
<dbReference type="OrthoDB" id="4103069at2"/>
<dbReference type="InterPro" id="IPR008271">
    <property type="entry name" value="Ser/Thr_kinase_AS"/>
</dbReference>
<keyword evidence="3" id="KW-0808">Transferase</keyword>
<dbReference type="GO" id="GO:0005737">
    <property type="term" value="C:cytoplasm"/>
    <property type="evidence" value="ECO:0007669"/>
    <property type="project" value="TreeGrafter"/>
</dbReference>
<keyword evidence="3" id="KW-0418">Kinase</keyword>
<evidence type="ECO:0000256" key="1">
    <source>
        <dbReference type="SAM" id="MobiDB-lite"/>
    </source>
</evidence>
<reference evidence="3 4" key="1">
    <citation type="submission" date="2015-11" db="EMBL/GenBank/DDBJ databases">
        <title>Genomic analysis of 38 Legionella species identifies large and diverse effector repertoires.</title>
        <authorList>
            <person name="Burstein D."/>
            <person name="Amaro F."/>
            <person name="Zusman T."/>
            <person name="Lifshitz Z."/>
            <person name="Cohen O."/>
            <person name="Gilbert J.A."/>
            <person name="Pupko T."/>
            <person name="Shuman H.A."/>
            <person name="Segal G."/>
        </authorList>
    </citation>
    <scope>NUCLEOTIDE SEQUENCE [LARGE SCALE GENOMIC DNA]</scope>
    <source>
        <strain evidence="3 4">BL-540</strain>
    </source>
</reference>
<protein>
    <submittedName>
        <fullName evidence="3">Serine/threonine-protein kinase</fullName>
    </submittedName>
</protein>
<dbReference type="SMART" id="SM00220">
    <property type="entry name" value="S_TKc"/>
    <property type="match status" value="1"/>
</dbReference>
<evidence type="ECO:0000313" key="4">
    <source>
        <dbReference type="Proteomes" id="UP000055035"/>
    </source>
</evidence>
<dbReference type="EMBL" id="LNYJ01000011">
    <property type="protein sequence ID" value="KTD16570.1"/>
    <property type="molecule type" value="Genomic_DNA"/>
</dbReference>